<sequence>MHLIIDGYSSNQKILQDEDFLHNLLEDFPSKINMTKIS</sequence>
<dbReference type="Gene3D" id="3.30.360.110">
    <property type="entry name" value="S-adenosylmethionine decarboxylase domain"/>
    <property type="match status" value="1"/>
</dbReference>
<dbReference type="EMBL" id="BARU01044855">
    <property type="protein sequence ID" value="GAH82024.1"/>
    <property type="molecule type" value="Genomic_DNA"/>
</dbReference>
<evidence type="ECO:0000313" key="1">
    <source>
        <dbReference type="EMBL" id="GAH82024.1"/>
    </source>
</evidence>
<feature type="non-terminal residue" evidence="1">
    <location>
        <position position="38"/>
    </location>
</feature>
<proteinExistence type="predicted"/>
<accession>X1JUT6</accession>
<organism evidence="1">
    <name type="scientific">marine sediment metagenome</name>
    <dbReference type="NCBI Taxonomy" id="412755"/>
    <lineage>
        <taxon>unclassified sequences</taxon>
        <taxon>metagenomes</taxon>
        <taxon>ecological metagenomes</taxon>
    </lineage>
</organism>
<comment type="caution">
    <text evidence="1">The sequence shown here is derived from an EMBL/GenBank/DDBJ whole genome shotgun (WGS) entry which is preliminary data.</text>
</comment>
<dbReference type="AlphaFoldDB" id="X1JUT6"/>
<gene>
    <name evidence="1" type="ORF">S03H2_68268</name>
</gene>
<reference evidence="1" key="1">
    <citation type="journal article" date="2014" name="Front. Microbiol.">
        <title>High frequency of phylogenetically diverse reductive dehalogenase-homologous genes in deep subseafloor sedimentary metagenomes.</title>
        <authorList>
            <person name="Kawai M."/>
            <person name="Futagami T."/>
            <person name="Toyoda A."/>
            <person name="Takaki Y."/>
            <person name="Nishi S."/>
            <person name="Hori S."/>
            <person name="Arai W."/>
            <person name="Tsubouchi T."/>
            <person name="Morono Y."/>
            <person name="Uchiyama I."/>
            <person name="Ito T."/>
            <person name="Fujiyama A."/>
            <person name="Inagaki F."/>
            <person name="Takami H."/>
        </authorList>
    </citation>
    <scope>NUCLEOTIDE SEQUENCE</scope>
    <source>
        <strain evidence="1">Expedition CK06-06</strain>
    </source>
</reference>
<name>X1JUT6_9ZZZZ</name>
<protein>
    <submittedName>
        <fullName evidence="1">Uncharacterized protein</fullName>
    </submittedName>
</protein>
<dbReference type="InterPro" id="IPR042284">
    <property type="entry name" value="AdoMetDC_N"/>
</dbReference>